<keyword evidence="2" id="KW-1185">Reference proteome</keyword>
<dbReference type="RefSeq" id="WP_148030685.1">
    <property type="nucleotide sequence ID" value="NZ_BAABFD010000001.1"/>
</dbReference>
<evidence type="ECO:0000313" key="1">
    <source>
        <dbReference type="EMBL" id="MDA0643019.1"/>
    </source>
</evidence>
<protein>
    <submittedName>
        <fullName evidence="1">Uncharacterized protein</fullName>
    </submittedName>
</protein>
<reference evidence="1 2" key="1">
    <citation type="submission" date="2022-11" db="EMBL/GenBank/DDBJ databases">
        <title>Nonomuraea corallina sp. nov., a new species of the genus Nonomuraea isolated from sea side sediment in Thai sea.</title>
        <authorList>
            <person name="Ngamcharungchit C."/>
            <person name="Matsumoto A."/>
            <person name="Suriyachadkun C."/>
            <person name="Panbangred W."/>
            <person name="Inahashi Y."/>
            <person name="Intra B."/>
        </authorList>
    </citation>
    <scope>NUCLEOTIDE SEQUENCE [LARGE SCALE GENOMIC DNA]</scope>
    <source>
        <strain evidence="1 2">DSM 43553</strain>
    </source>
</reference>
<proteinExistence type="predicted"/>
<sequence>MSITPTNHGYAYIFENEGSVNVAVCARIEDEKPVDVIAIHFRTKQIKVDTAVQLTGEKGARYSTAPVAVYGEDHVVHLRKVAVGEGLTAAGLRS</sequence>
<organism evidence="1 2">
    <name type="scientific">Nonomuraea ferruginea</name>
    <dbReference type="NCBI Taxonomy" id="46174"/>
    <lineage>
        <taxon>Bacteria</taxon>
        <taxon>Bacillati</taxon>
        <taxon>Actinomycetota</taxon>
        <taxon>Actinomycetes</taxon>
        <taxon>Streptosporangiales</taxon>
        <taxon>Streptosporangiaceae</taxon>
        <taxon>Nonomuraea</taxon>
    </lineage>
</organism>
<name>A0ABT4T0S2_9ACTN</name>
<comment type="caution">
    <text evidence="1">The sequence shown here is derived from an EMBL/GenBank/DDBJ whole genome shotgun (WGS) entry which is preliminary data.</text>
</comment>
<evidence type="ECO:0000313" key="2">
    <source>
        <dbReference type="Proteomes" id="UP001212498"/>
    </source>
</evidence>
<accession>A0ABT4T0S2</accession>
<dbReference type="EMBL" id="JAPNUD010000056">
    <property type="protein sequence ID" value="MDA0643019.1"/>
    <property type="molecule type" value="Genomic_DNA"/>
</dbReference>
<dbReference type="Proteomes" id="UP001212498">
    <property type="component" value="Unassembled WGS sequence"/>
</dbReference>
<gene>
    <name evidence="1" type="ORF">OUY24_20515</name>
</gene>